<dbReference type="NCBIfam" id="TIGR03359">
    <property type="entry name" value="VI_chp_6"/>
    <property type="match status" value="1"/>
</dbReference>
<reference evidence="1 2" key="1">
    <citation type="submission" date="2020-08" db="EMBL/GenBank/DDBJ databases">
        <title>Genomic Encyclopedia of Type Strains, Phase IV (KMG-IV): sequencing the most valuable type-strain genomes for metagenomic binning, comparative biology and taxonomic classification.</title>
        <authorList>
            <person name="Goeker M."/>
        </authorList>
    </citation>
    <scope>NUCLEOTIDE SEQUENCE [LARGE SCALE GENOMIC DNA]</scope>
    <source>
        <strain evidence="1 2">DSM 107085</strain>
    </source>
</reference>
<evidence type="ECO:0000313" key="1">
    <source>
        <dbReference type="EMBL" id="MBB6183240.1"/>
    </source>
</evidence>
<name>A0A841KE32_9GAMM</name>
<gene>
    <name evidence="1" type="ORF">HNQ86_000585</name>
</gene>
<dbReference type="EMBL" id="JACHET010000001">
    <property type="protein sequence ID" value="MBB6183240.1"/>
    <property type="molecule type" value="Genomic_DNA"/>
</dbReference>
<protein>
    <submittedName>
        <fullName evidence="1">Type VI secretion system protein ImpG</fullName>
    </submittedName>
</protein>
<sequence>MMKLETPRLKMWFENELSSLREEAVEFGASFPALARDLQLSGGRSSDPHVEMLMQSFAWLAGRLRYQLEADQAVLPNALLGILYPHLEAPLPAMLLGEIEVRADGANFVHGAALERGRLVSAMASSEDGKEVRCRFRTCFHTPLWPLKVMQVGPVAANAYALDPRDKRTASVVRATIRAFGKDTLQALKPPFLRFCIHAENKHAYRLHDALALHLVRMAVRIPGQDELRYIEPDRLRWCGFRDDEAMLDAHPLTHPGYRLVQEYFAFPQKFLFFEVDGLDLSGADKEFELLFLLDLPPMKVSMDASLLRLNCLPLVNLFPQRIEPFVLDQKQYEYRLIGDEQHHRFCEIYAIKDLVSIVPGKSPRPIAPYFSMDESISLERQDYFYAPRRGINQTGAIHGTETYLSFLDPDFALTHPAEEMIGGTALCTNRRLPSMLRAGTLLYLEGAGAVSTLTVACKPTPNQPPQMIGDRPWAVISQLCLNHLSLVDNGHGPEALKNMLRLHVGSASVDGYRQIDGLSGLQTRRVQRALPRWPTQRGFTDCLQIRLQIDLGHFEGASAALFASVLRHFLALYAEVNTVVEVILESIHHRGELKTWQPLTGAQANL</sequence>
<dbReference type="Proteomes" id="UP000560000">
    <property type="component" value="Unassembled WGS sequence"/>
</dbReference>
<organism evidence="1 2">
    <name type="scientific">Oleiagrimonas soli</name>
    <dbReference type="NCBI Taxonomy" id="1543381"/>
    <lineage>
        <taxon>Bacteria</taxon>
        <taxon>Pseudomonadati</taxon>
        <taxon>Pseudomonadota</taxon>
        <taxon>Gammaproteobacteria</taxon>
        <taxon>Lysobacterales</taxon>
        <taxon>Rhodanobacteraceae</taxon>
        <taxon>Oleiagrimonas</taxon>
    </lineage>
</organism>
<comment type="caution">
    <text evidence="1">The sequence shown here is derived from an EMBL/GenBank/DDBJ whole genome shotgun (WGS) entry which is preliminary data.</text>
</comment>
<dbReference type="AlphaFoldDB" id="A0A841KE32"/>
<proteinExistence type="predicted"/>
<dbReference type="PIRSF" id="PIRSF028304">
    <property type="entry name" value="UCP028304"/>
    <property type="match status" value="1"/>
</dbReference>
<dbReference type="Pfam" id="PF05947">
    <property type="entry name" value="T6SS_TssF"/>
    <property type="match status" value="1"/>
</dbReference>
<dbReference type="PANTHER" id="PTHR35370">
    <property type="entry name" value="CYTOPLASMIC PROTEIN-RELATED-RELATED"/>
    <property type="match status" value="1"/>
</dbReference>
<dbReference type="PANTHER" id="PTHR35370:SF1">
    <property type="entry name" value="TYPE VI SECRETION SYSTEM COMPONENT TSSF1"/>
    <property type="match status" value="1"/>
</dbReference>
<accession>A0A841KE32</accession>
<evidence type="ECO:0000313" key="2">
    <source>
        <dbReference type="Proteomes" id="UP000560000"/>
    </source>
</evidence>
<dbReference type="InterPro" id="IPR010272">
    <property type="entry name" value="T6SS_TssF"/>
</dbReference>